<dbReference type="GeneID" id="43640114"/>
<dbReference type="Proteomes" id="UP000325672">
    <property type="component" value="Unassembled WGS sequence"/>
</dbReference>
<dbReference type="AlphaFoldDB" id="A0A5N6SH47"/>
<proteinExistence type="predicted"/>
<dbReference type="RefSeq" id="XP_031908786.1">
    <property type="nucleotide sequence ID" value="XM_032055904.1"/>
</dbReference>
<dbReference type="OrthoDB" id="4851849at2759"/>
<evidence type="ECO:0000313" key="1">
    <source>
        <dbReference type="EMBL" id="KAE8132723.1"/>
    </source>
</evidence>
<reference evidence="1 2" key="1">
    <citation type="submission" date="2019-04" db="EMBL/GenBank/DDBJ databases">
        <title>Friends and foes A comparative genomics study of 23 Aspergillus species from section Flavi.</title>
        <authorList>
            <consortium name="DOE Joint Genome Institute"/>
            <person name="Kjaerbolling I."/>
            <person name="Vesth T."/>
            <person name="Frisvad J.C."/>
            <person name="Nybo J.L."/>
            <person name="Theobald S."/>
            <person name="Kildgaard S."/>
            <person name="Isbrandt T."/>
            <person name="Kuo A."/>
            <person name="Sato A."/>
            <person name="Lyhne E.K."/>
            <person name="Kogle M.E."/>
            <person name="Wiebenga A."/>
            <person name="Kun R.S."/>
            <person name="Lubbers R.J."/>
            <person name="Makela M.R."/>
            <person name="Barry K."/>
            <person name="Chovatia M."/>
            <person name="Clum A."/>
            <person name="Daum C."/>
            <person name="Haridas S."/>
            <person name="He G."/>
            <person name="LaButti K."/>
            <person name="Lipzen A."/>
            <person name="Mondo S."/>
            <person name="Riley R."/>
            <person name="Salamov A."/>
            <person name="Simmons B.A."/>
            <person name="Magnuson J.K."/>
            <person name="Henrissat B."/>
            <person name="Mortensen U.H."/>
            <person name="Larsen T.O."/>
            <person name="Devries R.P."/>
            <person name="Grigoriev I.V."/>
            <person name="Machida M."/>
            <person name="Baker S.E."/>
            <person name="Andersen M.R."/>
        </authorList>
    </citation>
    <scope>NUCLEOTIDE SEQUENCE [LARGE SCALE GENOMIC DNA]</scope>
    <source>
        <strain evidence="1 2">CBS 117625</strain>
    </source>
</reference>
<dbReference type="EMBL" id="ML743627">
    <property type="protein sequence ID" value="KAE8132723.1"/>
    <property type="molecule type" value="Genomic_DNA"/>
</dbReference>
<accession>A0A5N6SH47</accession>
<protein>
    <submittedName>
        <fullName evidence="1">Uncharacterized protein</fullName>
    </submittedName>
</protein>
<gene>
    <name evidence="1" type="ORF">BDV38DRAFT_260352</name>
</gene>
<keyword evidence="2" id="KW-1185">Reference proteome</keyword>
<evidence type="ECO:0000313" key="2">
    <source>
        <dbReference type="Proteomes" id="UP000325672"/>
    </source>
</evidence>
<sequence>MDFYCRQTCEDKCSGRHLFTSTKCPLISANFLREVLNKTGCPKKRKFAQTSATITSGHLQTSVCPSESTTAFG</sequence>
<organism evidence="1 2">
    <name type="scientific">Aspergillus pseudotamarii</name>
    <dbReference type="NCBI Taxonomy" id="132259"/>
    <lineage>
        <taxon>Eukaryota</taxon>
        <taxon>Fungi</taxon>
        <taxon>Dikarya</taxon>
        <taxon>Ascomycota</taxon>
        <taxon>Pezizomycotina</taxon>
        <taxon>Eurotiomycetes</taxon>
        <taxon>Eurotiomycetidae</taxon>
        <taxon>Eurotiales</taxon>
        <taxon>Aspergillaceae</taxon>
        <taxon>Aspergillus</taxon>
        <taxon>Aspergillus subgen. Circumdati</taxon>
    </lineage>
</organism>
<name>A0A5N6SH47_ASPPS</name>